<dbReference type="InterPro" id="IPR011990">
    <property type="entry name" value="TPR-like_helical_dom_sf"/>
</dbReference>
<dbReference type="Pfam" id="PF03568">
    <property type="entry name" value="Separin_C"/>
    <property type="match status" value="1"/>
</dbReference>
<evidence type="ECO:0000256" key="1">
    <source>
        <dbReference type="ARBA" id="ARBA00000451"/>
    </source>
</evidence>
<evidence type="ECO:0000256" key="2">
    <source>
        <dbReference type="ARBA" id="ARBA00012489"/>
    </source>
</evidence>
<dbReference type="SUPFAM" id="SSF48452">
    <property type="entry name" value="TPR-like"/>
    <property type="match status" value="1"/>
</dbReference>
<keyword evidence="3" id="KW-0378">Hydrolase</keyword>
<gene>
    <name evidence="7" type="ORF">BP5553_00605</name>
</gene>
<protein>
    <recommendedName>
        <fullName evidence="2">separase</fullName>
        <ecNumber evidence="2">3.4.22.49</ecNumber>
    </recommendedName>
</protein>
<keyword evidence="4" id="KW-0159">Chromosome partition</keyword>
<organism evidence="7 8">
    <name type="scientific">Venustampulla echinocandica</name>
    <dbReference type="NCBI Taxonomy" id="2656787"/>
    <lineage>
        <taxon>Eukaryota</taxon>
        <taxon>Fungi</taxon>
        <taxon>Dikarya</taxon>
        <taxon>Ascomycota</taxon>
        <taxon>Pezizomycotina</taxon>
        <taxon>Leotiomycetes</taxon>
        <taxon>Helotiales</taxon>
        <taxon>Pleuroascaceae</taxon>
        <taxon>Venustampulla</taxon>
    </lineage>
</organism>
<dbReference type="InterPro" id="IPR005314">
    <property type="entry name" value="Peptidase_C50"/>
</dbReference>
<dbReference type="GO" id="GO:0072686">
    <property type="term" value="C:mitotic spindle"/>
    <property type="evidence" value="ECO:0007669"/>
    <property type="project" value="TreeGrafter"/>
</dbReference>
<sequence length="2127" mass="236019">MASLQATADSIRTAVCSTSTCTPGTTIILSELLLPKANPESKRPTTATKKTTKTAAVSKAKPKPIKPSTSRTKKAELVDNEKENRHTDGHQLSAKERSILATEVINATLKSLTEAIKAPVAGPLRRQPSSKDLVKASARKTLRRSISLPQTPLQPRSLNRVASSPGLSPRPSRSSSSASITSSGHRSTAECTRLAFACLRSLQAAKTPGLNLPPLQLENGMSIFIGKLISLGLDDLATKELRILKRRLELDDPQQKPAAGKSNTTTAPQNLAELLDFGEKKVTGAKLGLVISTQLHILRLMASSSRNHSQNAVAILNPSHPSSPTKLLLLASKAPKSAEKAARQLQTLSDVLLSLCPSVSPSDDPLALEPRLSVTADVAFQLQTFALHNRILWWKLAGHQADPAKYLFDPFLRCLSTFARRSRGDASGTYELASAAFLDLQKLFSGCPNASEEGLGRILIGIYRLLSSMAQESNLVEDAIHWTLELQGDERTVSSDARQTFIVARLAALTLRRPLRNLKDEELLLTLLESLERPFKGDSSEIEDLLTEVSYTRRAAIAILARSTPSCSPENRLTEGMRQMCESLVFLCPRLCLRYLGKPADVTSTTKEIVRYEQRRQFIGKSALHSIDSVSFLIKTLLNEGRITWDLLDSKLQDCLSLLDQVDMASGEPPLDDSALSKSYHVRLSNVYYTYYLNERRNSDKPKDSQQLRVLRRSVDCIRAKSQTEKKSAFFSTKLERMAEICRTAGRYDELFQILESLRDEMVSNGVLSGVAAAVASQPLQAAWNKDDQSAMLARTISSLLKTQVKYLNIATHNSLVDDSWSNDEQGAVLEYQLQVLSRQIKRPNIKVLQTAAFRSLLSLYDRKSYPIRRLRVLIHLVSLDLEDREEFVDFIEDELTVETTETCTIDGTEDESLQHYLAHVRTLAISTMELQQDQPRLDILKSNLSTWSSIRTSCENLEALERRVEDVMGLTDHLQFISGYLQMKGLDTLRVAVLRLIADFSELMLNDKSGPDGVVLSFAALGSQWLKLGYSGKAGLALDRAQSYSHRNGVSPLAMLQLQLAYSAYLVAIGNFDKGEEQLLRAQAFHSQEKEAMARTKAALTLEERTQQNQLLSDAYMVYSMVSLERGAAHTALKYARQSVRLLRRAWANTEEHLRRQSSLSDTQPESPIDNLSTNLSNLNMSTTTICADADSQSANIGSCFWAFVAPLFRSLSRLSEIYAHHGMFQETVYYAEQGYKFVKVVGSEAHQAMAAALVGNALLKAGTLDKGAELLMESKQLSTSLENCQDKAILSYYLGNMHGLLDDRDSEIAAYGVAEEILESLSQTDYIDSMEMITSPSDILEECMSQLTITKPKGPGKRKPATRTKAVVRTTRAVARANSPVEPAKLISEECTQLVSFKATLLRQKAWTLTLMKQCNESLALVHQTAPFVNTQIEAVDQALAMAKQLLFQSMEQMTADPVYSVLQDSTISFPSVVGLCKGDKPTDRPSVTRTSPPRKLPVTKRGRETNCSKNTASDFFEKLRQAQEHLLEAHSIAVTVAPIALIHKISALLNSVSILLCASGHSKGKSITHPGFASCNIEIARTLAIRRERKAIQSDSSPRSKSDDFCWPTAAFTNPRRSSSGIPHDLSRFQRDYIDIIPKSWTAISISLSDSRNELSITKLQAGHSPFVLRLPLARHNSMDADEEVFDFEQGHSELMDIIQRANESAHDARGMSRREAKMAWWDEREELDRRLGYLLENIEKVWLGGFTGIFSQNTRRPELLARFQKSFHNILDRHLPSRQKMGKRNTGPRVSLDSRILDLFIGLGDASDEDCDFSEPLTDLLYFVVDVLQFHGELNAYAEIDFDSIVIETHDALRCYHAAVHASSQPEEQNHTVLILDKALHAFPWESLPCMDGQAVSRLPSLGCLRDRIIHQQNDAPDNAPEGSYVEPGNGSYILNPGGDLKNTQATFEKNLQSLKSWDGIVKREPTEAEFKETLATKDLFLYFGHGSGAQYIRAREIRKLEKCAVSFLMGCSSGALTEAGEFEPYGPAINYMHAGCAALVGTLWDVTDKDIDRFAKSTFEHWGLFEGSEKKERGKGRKEAQTAPVMERISVVEAVAKGKKACNLRYLNAAAVCVYGVPVYLK</sequence>
<dbReference type="GO" id="GO:0006508">
    <property type="term" value="P:proteolysis"/>
    <property type="evidence" value="ECO:0007669"/>
    <property type="project" value="InterPro"/>
</dbReference>
<proteinExistence type="predicted"/>
<reference evidence="7 8" key="1">
    <citation type="journal article" date="2018" name="IMA Fungus">
        <title>IMA Genome-F 9: Draft genome sequence of Annulohypoxylon stygium, Aspergillus mulundensis, Berkeleyomyces basicola (syn. Thielaviopsis basicola), Ceratocystis smalleyi, two Cercospora beticola strains, Coleophoma cylindrospora, Fusarium fracticaudum, Phialophora cf. hyalina, and Morchella septimelata.</title>
        <authorList>
            <person name="Wingfield B.D."/>
            <person name="Bills G.F."/>
            <person name="Dong Y."/>
            <person name="Huang W."/>
            <person name="Nel W.J."/>
            <person name="Swalarsk-Parry B.S."/>
            <person name="Vaghefi N."/>
            <person name="Wilken P.M."/>
            <person name="An Z."/>
            <person name="de Beer Z.W."/>
            <person name="De Vos L."/>
            <person name="Chen L."/>
            <person name="Duong T.A."/>
            <person name="Gao Y."/>
            <person name="Hammerbacher A."/>
            <person name="Kikkert J.R."/>
            <person name="Li Y."/>
            <person name="Li H."/>
            <person name="Li K."/>
            <person name="Li Q."/>
            <person name="Liu X."/>
            <person name="Ma X."/>
            <person name="Naidoo K."/>
            <person name="Pethybridge S.J."/>
            <person name="Sun J."/>
            <person name="Steenkamp E.T."/>
            <person name="van der Nest M.A."/>
            <person name="van Wyk S."/>
            <person name="Wingfield M.J."/>
            <person name="Xiong C."/>
            <person name="Yue Q."/>
            <person name="Zhang X."/>
        </authorList>
    </citation>
    <scope>NUCLEOTIDE SEQUENCE [LARGE SCALE GENOMIC DNA]</scope>
    <source>
        <strain evidence="7 8">BP 5553</strain>
    </source>
</reference>
<feature type="region of interest" description="Disordered" evidence="5">
    <location>
        <begin position="38"/>
        <end position="95"/>
    </location>
</feature>
<evidence type="ECO:0000313" key="7">
    <source>
        <dbReference type="EMBL" id="RDL40626.1"/>
    </source>
</evidence>
<feature type="compositionally biased region" description="Low complexity" evidence="5">
    <location>
        <begin position="44"/>
        <end position="59"/>
    </location>
</feature>
<feature type="compositionally biased region" description="Low complexity" evidence="5">
    <location>
        <begin position="163"/>
        <end position="184"/>
    </location>
</feature>
<dbReference type="EMBL" id="NPIC01000001">
    <property type="protein sequence ID" value="RDL40626.1"/>
    <property type="molecule type" value="Genomic_DNA"/>
</dbReference>
<feature type="region of interest" description="Disordered" evidence="5">
    <location>
        <begin position="123"/>
        <end position="184"/>
    </location>
</feature>
<dbReference type="RefSeq" id="XP_031873282.1">
    <property type="nucleotide sequence ID" value="XM_032009228.1"/>
</dbReference>
<evidence type="ECO:0000313" key="8">
    <source>
        <dbReference type="Proteomes" id="UP000254866"/>
    </source>
</evidence>
<evidence type="ECO:0000256" key="4">
    <source>
        <dbReference type="ARBA" id="ARBA00022829"/>
    </source>
</evidence>
<accession>A0A370TYL8</accession>
<dbReference type="GO" id="GO:0005634">
    <property type="term" value="C:nucleus"/>
    <property type="evidence" value="ECO:0007669"/>
    <property type="project" value="InterPro"/>
</dbReference>
<dbReference type="Proteomes" id="UP000254866">
    <property type="component" value="Unassembled WGS sequence"/>
</dbReference>
<evidence type="ECO:0000256" key="3">
    <source>
        <dbReference type="ARBA" id="ARBA00022801"/>
    </source>
</evidence>
<feature type="domain" description="Peptidase C50" evidence="6">
    <location>
        <begin position="1932"/>
        <end position="2027"/>
    </location>
</feature>
<dbReference type="InterPro" id="IPR030397">
    <property type="entry name" value="SEPARIN_core_dom"/>
</dbReference>
<dbReference type="GO" id="GO:0044732">
    <property type="term" value="C:mitotic spindle pole body"/>
    <property type="evidence" value="ECO:0007669"/>
    <property type="project" value="TreeGrafter"/>
</dbReference>
<keyword evidence="8" id="KW-1185">Reference proteome</keyword>
<dbReference type="GO" id="GO:0005737">
    <property type="term" value="C:cytoplasm"/>
    <property type="evidence" value="ECO:0007669"/>
    <property type="project" value="TreeGrafter"/>
</dbReference>
<name>A0A370TYL8_9HELO</name>
<dbReference type="STRING" id="2656787.A0A370TYL8"/>
<dbReference type="EC" id="3.4.22.49" evidence="2"/>
<dbReference type="Gene3D" id="1.25.40.10">
    <property type="entry name" value="Tetratricopeptide repeat domain"/>
    <property type="match status" value="1"/>
</dbReference>
<feature type="region of interest" description="Disordered" evidence="5">
    <location>
        <begin position="1482"/>
        <end position="1510"/>
    </location>
</feature>
<evidence type="ECO:0000256" key="5">
    <source>
        <dbReference type="SAM" id="MobiDB-lite"/>
    </source>
</evidence>
<dbReference type="PROSITE" id="PS51700">
    <property type="entry name" value="SEPARIN"/>
    <property type="match status" value="1"/>
</dbReference>
<dbReference type="GO" id="GO:0051307">
    <property type="term" value="P:meiotic chromosome separation"/>
    <property type="evidence" value="ECO:0007669"/>
    <property type="project" value="TreeGrafter"/>
</dbReference>
<dbReference type="PANTHER" id="PTHR12792">
    <property type="entry name" value="EXTRA SPINDLE POLES 1-RELATED"/>
    <property type="match status" value="1"/>
</dbReference>
<comment type="caution">
    <text evidence="7">The sequence shown here is derived from an EMBL/GenBank/DDBJ whole genome shotgun (WGS) entry which is preliminary data.</text>
</comment>
<dbReference type="OrthoDB" id="10255632at2759"/>
<comment type="catalytic activity">
    <reaction evidence="1">
        <text>All bonds known to be hydrolyzed by this endopeptidase have arginine in P1 and an acidic residue in P4. P6 is often occupied by an acidic residue or by a hydroxy-amino-acid residue, the phosphorylation of which enhances cleavage.</text>
        <dbReference type="EC" id="3.4.22.49"/>
    </reaction>
</comment>
<dbReference type="GO" id="GO:0004197">
    <property type="term" value="F:cysteine-type endopeptidase activity"/>
    <property type="evidence" value="ECO:0007669"/>
    <property type="project" value="InterPro"/>
</dbReference>
<dbReference type="GeneID" id="43593454"/>
<evidence type="ECO:0000259" key="6">
    <source>
        <dbReference type="PROSITE" id="PS51700"/>
    </source>
</evidence>
<feature type="compositionally biased region" description="Polar residues" evidence="5">
    <location>
        <begin position="147"/>
        <end position="162"/>
    </location>
</feature>
<feature type="compositionally biased region" description="Basic and acidic residues" evidence="5">
    <location>
        <begin position="73"/>
        <end position="95"/>
    </location>
</feature>
<dbReference type="PANTHER" id="PTHR12792:SF0">
    <property type="entry name" value="SEPARIN"/>
    <property type="match status" value="1"/>
</dbReference>